<reference evidence="1" key="1">
    <citation type="submission" date="2021-06" db="EMBL/GenBank/DDBJ databases">
        <authorList>
            <person name="Kallberg Y."/>
            <person name="Tangrot J."/>
            <person name="Rosling A."/>
        </authorList>
    </citation>
    <scope>NUCLEOTIDE SEQUENCE</scope>
    <source>
        <strain evidence="1">28 12/20/2015</strain>
    </source>
</reference>
<sequence length="284" mass="32988">MSYNHYNHSFDVSAELGRLLQSSENFDVKITVGRDLDVKEFGAHSIILRARSVYFQKALSRHWAREERGVYILTKPNISPDTFDAILKNSNRRTRKALCEVPYRDENRKTLDSFIFSLTNRANPVLSRVASNTKDQAIFWDGMKGPCFGETDLFMKASSESADAPITVSTTYSSMSPSTSIRQHSQINWITKQKNYQRKITDTEVFDVEEYEVFILDNHYLQVVRIVNFIIRRSFELARLGFERGYELYSEIPNDKWNIIFDACIVVGIFIFILSFFIYFSSHS</sequence>
<comment type="caution">
    <text evidence="1">The sequence shown here is derived from an EMBL/GenBank/DDBJ whole genome shotgun (WGS) entry which is preliminary data.</text>
</comment>
<evidence type="ECO:0000313" key="1">
    <source>
        <dbReference type="EMBL" id="CAG8522477.1"/>
    </source>
</evidence>
<evidence type="ECO:0000313" key="2">
    <source>
        <dbReference type="Proteomes" id="UP000789366"/>
    </source>
</evidence>
<dbReference type="Proteomes" id="UP000789366">
    <property type="component" value="Unassembled WGS sequence"/>
</dbReference>
<protein>
    <submittedName>
        <fullName evidence="1">10894_t:CDS:1</fullName>
    </submittedName>
</protein>
<proteinExistence type="predicted"/>
<dbReference type="EMBL" id="CAJVPW010003326">
    <property type="protein sequence ID" value="CAG8522477.1"/>
    <property type="molecule type" value="Genomic_DNA"/>
</dbReference>
<organism evidence="1 2">
    <name type="scientific">Cetraspora pellucida</name>
    <dbReference type="NCBI Taxonomy" id="1433469"/>
    <lineage>
        <taxon>Eukaryota</taxon>
        <taxon>Fungi</taxon>
        <taxon>Fungi incertae sedis</taxon>
        <taxon>Mucoromycota</taxon>
        <taxon>Glomeromycotina</taxon>
        <taxon>Glomeromycetes</taxon>
        <taxon>Diversisporales</taxon>
        <taxon>Gigasporaceae</taxon>
        <taxon>Cetraspora</taxon>
    </lineage>
</organism>
<accession>A0ACA9LCB0</accession>
<keyword evidence="2" id="KW-1185">Reference proteome</keyword>
<name>A0ACA9LCB0_9GLOM</name>
<gene>
    <name evidence="1" type="ORF">SPELUC_LOCUS3998</name>
</gene>